<accession>A0A0A9G264</accession>
<sequence length="30" mass="3398">MTPLSSVNLFIFFCVCIQLIETSPCEVYSI</sequence>
<evidence type="ECO:0000256" key="1">
    <source>
        <dbReference type="SAM" id="SignalP"/>
    </source>
</evidence>
<keyword evidence="1" id="KW-0732">Signal</keyword>
<reference evidence="2" key="2">
    <citation type="journal article" date="2015" name="Data Brief">
        <title>Shoot transcriptome of the giant reed, Arundo donax.</title>
        <authorList>
            <person name="Barrero R.A."/>
            <person name="Guerrero F.D."/>
            <person name="Moolhuijzen P."/>
            <person name="Goolsby J.A."/>
            <person name="Tidwell J."/>
            <person name="Bellgard S.E."/>
            <person name="Bellgard M.I."/>
        </authorList>
    </citation>
    <scope>NUCLEOTIDE SEQUENCE</scope>
    <source>
        <tissue evidence="2">Shoot tissue taken approximately 20 cm above the soil surface</tissue>
    </source>
</reference>
<proteinExistence type="predicted"/>
<name>A0A0A9G264_ARUDO</name>
<dbReference type="EMBL" id="GBRH01180327">
    <property type="protein sequence ID" value="JAE17569.1"/>
    <property type="molecule type" value="Transcribed_RNA"/>
</dbReference>
<evidence type="ECO:0000313" key="2">
    <source>
        <dbReference type="EMBL" id="JAE17569.1"/>
    </source>
</evidence>
<reference evidence="2" key="1">
    <citation type="submission" date="2014-09" db="EMBL/GenBank/DDBJ databases">
        <authorList>
            <person name="Magalhaes I.L.F."/>
            <person name="Oliveira U."/>
            <person name="Santos F.R."/>
            <person name="Vidigal T.H.D.A."/>
            <person name="Brescovit A.D."/>
            <person name="Santos A.J."/>
        </authorList>
    </citation>
    <scope>NUCLEOTIDE SEQUENCE</scope>
    <source>
        <tissue evidence="2">Shoot tissue taken approximately 20 cm above the soil surface</tissue>
    </source>
</reference>
<feature type="chain" id="PRO_5002064884" evidence="1">
    <location>
        <begin position="23"/>
        <end position="30"/>
    </location>
</feature>
<protein>
    <submittedName>
        <fullName evidence="2">Uncharacterized protein</fullName>
    </submittedName>
</protein>
<organism evidence="2">
    <name type="scientific">Arundo donax</name>
    <name type="common">Giant reed</name>
    <name type="synonym">Donax arundinaceus</name>
    <dbReference type="NCBI Taxonomy" id="35708"/>
    <lineage>
        <taxon>Eukaryota</taxon>
        <taxon>Viridiplantae</taxon>
        <taxon>Streptophyta</taxon>
        <taxon>Embryophyta</taxon>
        <taxon>Tracheophyta</taxon>
        <taxon>Spermatophyta</taxon>
        <taxon>Magnoliopsida</taxon>
        <taxon>Liliopsida</taxon>
        <taxon>Poales</taxon>
        <taxon>Poaceae</taxon>
        <taxon>PACMAD clade</taxon>
        <taxon>Arundinoideae</taxon>
        <taxon>Arundineae</taxon>
        <taxon>Arundo</taxon>
    </lineage>
</organism>
<feature type="signal peptide" evidence="1">
    <location>
        <begin position="1"/>
        <end position="22"/>
    </location>
</feature>
<dbReference type="AlphaFoldDB" id="A0A0A9G264"/>